<evidence type="ECO:0000256" key="1">
    <source>
        <dbReference type="ARBA" id="ARBA00004275"/>
    </source>
</evidence>
<reference evidence="10 11" key="1">
    <citation type="journal article" date="2018" name="Sci. Rep.">
        <title>Genome sequence of the cauliflower mushroom Sparassis crispa (Hanabiratake) and its association with beneficial usage.</title>
        <authorList>
            <person name="Kiyama R."/>
            <person name="Furutani Y."/>
            <person name="Kawaguchi K."/>
            <person name="Nakanishi T."/>
        </authorList>
    </citation>
    <scope>NUCLEOTIDE SEQUENCE [LARGE SCALE GENOMIC DNA]</scope>
</reference>
<gene>
    <name evidence="10" type="ORF">SCP_0307470</name>
</gene>
<comment type="caution">
    <text evidence="10">The sequence shown here is derived from an EMBL/GenBank/DDBJ whole genome shotgun (WGS) entry which is preliminary data.</text>
</comment>
<evidence type="ECO:0000313" key="10">
    <source>
        <dbReference type="EMBL" id="GBE81024.1"/>
    </source>
</evidence>
<dbReference type="InterPro" id="IPR011990">
    <property type="entry name" value="TPR-like_helical_dom_sf"/>
</dbReference>
<keyword evidence="10" id="KW-0675">Receptor</keyword>
<proteinExistence type="inferred from homology"/>
<organism evidence="10 11">
    <name type="scientific">Sparassis crispa</name>
    <dbReference type="NCBI Taxonomy" id="139825"/>
    <lineage>
        <taxon>Eukaryota</taxon>
        <taxon>Fungi</taxon>
        <taxon>Dikarya</taxon>
        <taxon>Basidiomycota</taxon>
        <taxon>Agaricomycotina</taxon>
        <taxon>Agaricomycetes</taxon>
        <taxon>Polyporales</taxon>
        <taxon>Sparassidaceae</taxon>
        <taxon>Sparassis</taxon>
    </lineage>
</organism>
<dbReference type="Proteomes" id="UP000287166">
    <property type="component" value="Unassembled WGS sequence"/>
</dbReference>
<evidence type="ECO:0000256" key="4">
    <source>
        <dbReference type="ARBA" id="ARBA00022490"/>
    </source>
</evidence>
<dbReference type="Gene3D" id="1.25.40.10">
    <property type="entry name" value="Tetratricopeptide repeat domain"/>
    <property type="match status" value="1"/>
</dbReference>
<dbReference type="InParanoid" id="A0A401GFQ2"/>
<dbReference type="GO" id="GO:0005052">
    <property type="term" value="F:peroxisome matrix targeting signal-1 binding"/>
    <property type="evidence" value="ECO:0007669"/>
    <property type="project" value="TreeGrafter"/>
</dbReference>
<dbReference type="PANTHER" id="PTHR10130">
    <property type="entry name" value="PEROXISOMAL TARGETING SIGNAL 1 RECEPTOR PEX5"/>
    <property type="match status" value="1"/>
</dbReference>
<keyword evidence="6 8" id="KW-0802">TPR repeat</keyword>
<keyword evidence="4" id="KW-0963">Cytoplasm</keyword>
<feature type="repeat" description="TPR" evidence="8">
    <location>
        <begin position="588"/>
        <end position="621"/>
    </location>
</feature>
<keyword evidence="7" id="KW-0576">Peroxisome</keyword>
<feature type="repeat" description="TPR" evidence="8">
    <location>
        <begin position="443"/>
        <end position="476"/>
    </location>
</feature>
<evidence type="ECO:0000256" key="8">
    <source>
        <dbReference type="PROSITE-ProRule" id="PRU00339"/>
    </source>
</evidence>
<dbReference type="InterPro" id="IPR024111">
    <property type="entry name" value="PEX5/PEX5L"/>
</dbReference>
<feature type="repeat" description="TPR" evidence="8">
    <location>
        <begin position="554"/>
        <end position="587"/>
    </location>
</feature>
<dbReference type="GO" id="GO:0016560">
    <property type="term" value="P:protein import into peroxisome matrix, docking"/>
    <property type="evidence" value="ECO:0007669"/>
    <property type="project" value="TreeGrafter"/>
</dbReference>
<evidence type="ECO:0000256" key="5">
    <source>
        <dbReference type="ARBA" id="ARBA00022737"/>
    </source>
</evidence>
<dbReference type="AlphaFoldDB" id="A0A401GFQ2"/>
<keyword evidence="5" id="KW-0677">Repeat</keyword>
<evidence type="ECO:0000256" key="7">
    <source>
        <dbReference type="ARBA" id="ARBA00023140"/>
    </source>
</evidence>
<evidence type="ECO:0000256" key="9">
    <source>
        <dbReference type="SAM" id="MobiDB-lite"/>
    </source>
</evidence>
<feature type="region of interest" description="Disordered" evidence="9">
    <location>
        <begin position="192"/>
        <end position="226"/>
    </location>
</feature>
<dbReference type="GeneID" id="38777941"/>
<dbReference type="OrthoDB" id="10006023at2759"/>
<keyword evidence="11" id="KW-1185">Reference proteome</keyword>
<dbReference type="Pfam" id="PF14559">
    <property type="entry name" value="TPR_19"/>
    <property type="match status" value="1"/>
</dbReference>
<feature type="compositionally biased region" description="Polar residues" evidence="9">
    <location>
        <begin position="198"/>
        <end position="224"/>
    </location>
</feature>
<protein>
    <submittedName>
        <fullName evidence="10">Peroxisomal targeting signal 1 receptor</fullName>
    </submittedName>
</protein>
<dbReference type="Gene3D" id="6.10.280.230">
    <property type="match status" value="1"/>
</dbReference>
<dbReference type="SUPFAM" id="SSF48452">
    <property type="entry name" value="TPR-like"/>
    <property type="match status" value="1"/>
</dbReference>
<accession>A0A401GFQ2</accession>
<evidence type="ECO:0000256" key="2">
    <source>
        <dbReference type="ARBA" id="ARBA00004496"/>
    </source>
</evidence>
<dbReference type="PANTHER" id="PTHR10130:SF0">
    <property type="entry name" value="GH08708P"/>
    <property type="match status" value="1"/>
</dbReference>
<dbReference type="STRING" id="139825.A0A401GFQ2"/>
<dbReference type="GO" id="GO:0005829">
    <property type="term" value="C:cytosol"/>
    <property type="evidence" value="ECO:0007669"/>
    <property type="project" value="TreeGrafter"/>
</dbReference>
<evidence type="ECO:0000313" key="11">
    <source>
        <dbReference type="Proteomes" id="UP000287166"/>
    </source>
</evidence>
<sequence>MSLPMLVNGAECGPINPLQGLSKRLDQDRGIQQDFFGAGRAGSSKEAFRTQYSATAGTTQDATRFFSSTQSTLPMLAGSSAFDLSALHTSLKNPQAATQTPPAAAWAADFLQQPLAQAPVPKLTSSTVLRHKDGVFQQESFQQQNLTQSSSAPGFAMWNASPLRHNMGYPAMVPQAFAMPDPQTQAHALQWHQEFQSREASLSSPPAVQTQEPLGAEPQTQSHSHALDRDELARTAGMLVDSVQHEQNSKFQESQFLGLMRQLRDHEIVVEGNQMVQNDGIANQATVDIKGKGRAADVSISYGHSVVPQASTLLSGQATSSDTRTENQVHPDVIDEYLRQENEEYIKYNAQYNWQSSSFSSQRNEPSVQGAEWLQLQHDWEAFEATATGIRPVTHYQFQVNNPYVLGEASRTHNHAMHSETMNSLYEGVLELEAVVQRDPTDALRWYALGVKQQENEREQKAIQALRRSLELDPMHLPSWIALAVSHTNESNRVGAYEAIREWVDRNERYSALVQQFRALNVDPEDATQADHFASLTQCLIEMARGDTSGNIDADIQIALAVLLNTNEDYERAQDCFNVALAVRPDDWLLYNRVGATLANSGHPDEALQYYYRAIELNPAYIRARFNLGIACTNLRRYDEAAQHMLDALVLQDGDSVRDSKGSEDKRGVTSSALWSSLKTCCMHMQRIDLATLCDREDLDAFRMNFQI</sequence>
<comment type="similarity">
    <text evidence="3">Belongs to the peroxisomal targeting signal receptor family.</text>
</comment>
<dbReference type="EMBL" id="BFAD01000003">
    <property type="protein sequence ID" value="GBE81024.1"/>
    <property type="molecule type" value="Genomic_DNA"/>
</dbReference>
<dbReference type="SMART" id="SM00028">
    <property type="entry name" value="TPR"/>
    <property type="match status" value="4"/>
</dbReference>
<dbReference type="InterPro" id="IPR019734">
    <property type="entry name" value="TPR_rpt"/>
</dbReference>
<comment type="subcellular location">
    <subcellularLocation>
        <location evidence="2">Cytoplasm</location>
    </subcellularLocation>
    <subcellularLocation>
        <location evidence="1">Peroxisome</location>
    </subcellularLocation>
</comment>
<dbReference type="RefSeq" id="XP_027611937.1">
    <property type="nucleotide sequence ID" value="XM_027756136.1"/>
</dbReference>
<evidence type="ECO:0000256" key="6">
    <source>
        <dbReference type="ARBA" id="ARBA00022803"/>
    </source>
</evidence>
<dbReference type="PROSITE" id="PS50005">
    <property type="entry name" value="TPR"/>
    <property type="match status" value="3"/>
</dbReference>
<dbReference type="GO" id="GO:0005778">
    <property type="term" value="C:peroxisomal membrane"/>
    <property type="evidence" value="ECO:0007669"/>
    <property type="project" value="TreeGrafter"/>
</dbReference>
<name>A0A401GFQ2_9APHY</name>
<evidence type="ECO:0000256" key="3">
    <source>
        <dbReference type="ARBA" id="ARBA00005348"/>
    </source>
</evidence>